<feature type="transmembrane region" description="Helical" evidence="1">
    <location>
        <begin position="12"/>
        <end position="36"/>
    </location>
</feature>
<keyword evidence="1" id="KW-1133">Transmembrane helix</keyword>
<comment type="caution">
    <text evidence="2">The sequence shown here is derived from an EMBL/GenBank/DDBJ whole genome shotgun (WGS) entry which is preliminary data.</text>
</comment>
<gene>
    <name evidence="2" type="ORF">COY87_01945</name>
</gene>
<dbReference type="EMBL" id="PFLI01000065">
    <property type="protein sequence ID" value="PIY72256.1"/>
    <property type="molecule type" value="Genomic_DNA"/>
</dbReference>
<evidence type="ECO:0000313" key="3">
    <source>
        <dbReference type="Proteomes" id="UP000229401"/>
    </source>
</evidence>
<accession>A0A2M7QJY5</accession>
<keyword evidence="1" id="KW-0472">Membrane</keyword>
<evidence type="ECO:0000256" key="1">
    <source>
        <dbReference type="SAM" id="Phobius"/>
    </source>
</evidence>
<proteinExistence type="predicted"/>
<reference evidence="3" key="1">
    <citation type="submission" date="2017-09" db="EMBL/GenBank/DDBJ databases">
        <title>Depth-based differentiation of microbial function through sediment-hosted aquifers and enrichment of novel symbionts in the deep terrestrial subsurface.</title>
        <authorList>
            <person name="Probst A.J."/>
            <person name="Ladd B."/>
            <person name="Jarett J.K."/>
            <person name="Geller-Mcgrath D.E."/>
            <person name="Sieber C.M.K."/>
            <person name="Emerson J.B."/>
            <person name="Anantharaman K."/>
            <person name="Thomas B.C."/>
            <person name="Malmstrom R."/>
            <person name="Stieglmeier M."/>
            <person name="Klingl A."/>
            <person name="Woyke T."/>
            <person name="Ryan C.M."/>
            <person name="Banfield J.F."/>
        </authorList>
    </citation>
    <scope>NUCLEOTIDE SEQUENCE [LARGE SCALE GENOMIC DNA]</scope>
</reference>
<protein>
    <recommendedName>
        <fullName evidence="4">Type II secretion system protein</fullName>
    </recommendedName>
</protein>
<dbReference type="AlphaFoldDB" id="A0A2M7QJY5"/>
<name>A0A2M7QJY5_9BACT</name>
<evidence type="ECO:0000313" key="2">
    <source>
        <dbReference type="EMBL" id="PIY72256.1"/>
    </source>
</evidence>
<evidence type="ECO:0008006" key="4">
    <source>
        <dbReference type="Google" id="ProtNLM"/>
    </source>
</evidence>
<keyword evidence="1" id="KW-0812">Transmembrane</keyword>
<sequence>MCSYKLKLNVAFSLIEVLIFITILSLFFVVAVRVMIASLRVSKVNEHKIFAKHYADELYEWLSAEKELNWGGNNTDTTSFTYKASQLPYTFCFNTSPIAGWVSSSTIDLNSCPFTLNIMYRRYVTLTPLTVSETDAYIDKVNVSIIVEWTESGTVYRVPINSVFSIWEKTY</sequence>
<organism evidence="2 3">
    <name type="scientific">Candidatus Roizmanbacteria bacterium CG_4_10_14_0_8_um_filter_33_9</name>
    <dbReference type="NCBI Taxonomy" id="1974826"/>
    <lineage>
        <taxon>Bacteria</taxon>
        <taxon>Candidatus Roizmaniibacteriota</taxon>
    </lineage>
</organism>
<dbReference type="Proteomes" id="UP000229401">
    <property type="component" value="Unassembled WGS sequence"/>
</dbReference>